<dbReference type="EMBL" id="BQNB010012016">
    <property type="protein sequence ID" value="GJS98106.1"/>
    <property type="molecule type" value="Genomic_DNA"/>
</dbReference>
<organism evidence="1 2">
    <name type="scientific">Tanacetum coccineum</name>
    <dbReference type="NCBI Taxonomy" id="301880"/>
    <lineage>
        <taxon>Eukaryota</taxon>
        <taxon>Viridiplantae</taxon>
        <taxon>Streptophyta</taxon>
        <taxon>Embryophyta</taxon>
        <taxon>Tracheophyta</taxon>
        <taxon>Spermatophyta</taxon>
        <taxon>Magnoliopsida</taxon>
        <taxon>eudicotyledons</taxon>
        <taxon>Gunneridae</taxon>
        <taxon>Pentapetalae</taxon>
        <taxon>asterids</taxon>
        <taxon>campanulids</taxon>
        <taxon>Asterales</taxon>
        <taxon>Asteraceae</taxon>
        <taxon>Asteroideae</taxon>
        <taxon>Anthemideae</taxon>
        <taxon>Anthemidinae</taxon>
        <taxon>Tanacetum</taxon>
    </lineage>
</organism>
<sequence length="220" mass="24370">MNHSLVFRREHAISRALANDVGSNVFASDIGVVENVATRECPFDYPPDALIDVGSQPSFVSTVATSTSMMSASDSINDFEYGLQRADWMVYLTPAGNQEYTEMCFSACEDDKLLGLYIFPDAVLDCVLMYLNEQAVMERKIDSSRECTSSLILIRHLDPVREGHELFHKGLLSEAVLALDAEVLRNPDNAEGSPMLMVTEMTKHIRVRASRGKTTPSELG</sequence>
<proteinExistence type="predicted"/>
<name>A0ABQ5A971_9ASTR</name>
<reference evidence="1" key="1">
    <citation type="journal article" date="2022" name="Int. J. Mol. Sci.">
        <title>Draft Genome of Tanacetum Coccineum: Genomic Comparison of Closely Related Tanacetum-Family Plants.</title>
        <authorList>
            <person name="Yamashiro T."/>
            <person name="Shiraishi A."/>
            <person name="Nakayama K."/>
            <person name="Satake H."/>
        </authorList>
    </citation>
    <scope>NUCLEOTIDE SEQUENCE</scope>
</reference>
<accession>A0ABQ5A971</accession>
<keyword evidence="2" id="KW-1185">Reference proteome</keyword>
<reference evidence="1" key="2">
    <citation type="submission" date="2022-01" db="EMBL/GenBank/DDBJ databases">
        <authorList>
            <person name="Yamashiro T."/>
            <person name="Shiraishi A."/>
            <person name="Satake H."/>
            <person name="Nakayama K."/>
        </authorList>
    </citation>
    <scope>NUCLEOTIDE SEQUENCE</scope>
</reference>
<evidence type="ECO:0000313" key="2">
    <source>
        <dbReference type="Proteomes" id="UP001151760"/>
    </source>
</evidence>
<evidence type="ECO:0000313" key="1">
    <source>
        <dbReference type="EMBL" id="GJS98106.1"/>
    </source>
</evidence>
<comment type="caution">
    <text evidence="1">The sequence shown here is derived from an EMBL/GenBank/DDBJ whole genome shotgun (WGS) entry which is preliminary data.</text>
</comment>
<protein>
    <submittedName>
        <fullName evidence="1">Uncharacterized protein</fullName>
    </submittedName>
</protein>
<gene>
    <name evidence="1" type="ORF">Tco_0819276</name>
</gene>
<dbReference type="Proteomes" id="UP001151760">
    <property type="component" value="Unassembled WGS sequence"/>
</dbReference>